<evidence type="ECO:0000313" key="1">
    <source>
        <dbReference type="EMBL" id="NKY26469.1"/>
    </source>
</evidence>
<keyword evidence="2" id="KW-1185">Reference proteome</keyword>
<dbReference type="AlphaFoldDB" id="A0A7X6R2J7"/>
<comment type="caution">
    <text evidence="1">The sequence shown here is derived from an EMBL/GenBank/DDBJ whole genome shotgun (WGS) entry which is preliminary data.</text>
</comment>
<organism evidence="1 2">
    <name type="scientific">Nocardia gamkensis</name>
    <dbReference type="NCBI Taxonomy" id="352869"/>
    <lineage>
        <taxon>Bacteria</taxon>
        <taxon>Bacillati</taxon>
        <taxon>Actinomycetota</taxon>
        <taxon>Actinomycetes</taxon>
        <taxon>Mycobacteriales</taxon>
        <taxon>Nocardiaceae</taxon>
        <taxon>Nocardia</taxon>
    </lineage>
</organism>
<protein>
    <recommendedName>
        <fullName evidence="3">DUF3558 domain-containing protein</fullName>
    </recommendedName>
</protein>
<name>A0A7X6R2J7_9NOCA</name>
<evidence type="ECO:0008006" key="3">
    <source>
        <dbReference type="Google" id="ProtNLM"/>
    </source>
</evidence>
<sequence length="198" mass="21231">MAGDMNLRKLLAISVLVVMLSACDLFSRTKPERYEIPTSSHTIQDLCDSTKQFFVTRAGTENLKISPGAGGKALTDEIGGGNGCAYEKADGSAWPYLGYVSLFRVTSGNTLSTPPATAENYPAKVRTVDGATVKVATEPLPKGGDHATTLLDVDLTATIDGWKGELHFRATEDQTTRDDKPTREGAQALVHMIRTLKG</sequence>
<reference evidence="1 2" key="1">
    <citation type="submission" date="2020-04" db="EMBL/GenBank/DDBJ databases">
        <title>MicrobeNet Type strains.</title>
        <authorList>
            <person name="Nicholson A.C."/>
        </authorList>
    </citation>
    <scope>NUCLEOTIDE SEQUENCE [LARGE SCALE GENOMIC DNA]</scope>
    <source>
        <strain evidence="1 2">DSM 44956</strain>
    </source>
</reference>
<proteinExistence type="predicted"/>
<evidence type="ECO:0000313" key="2">
    <source>
        <dbReference type="Proteomes" id="UP000540698"/>
    </source>
</evidence>
<dbReference type="RefSeq" id="WP_062975368.1">
    <property type="nucleotide sequence ID" value="NZ_JAAXOS010000004.1"/>
</dbReference>
<dbReference type="Proteomes" id="UP000540698">
    <property type="component" value="Unassembled WGS sequence"/>
</dbReference>
<accession>A0A7X6R2J7</accession>
<gene>
    <name evidence="1" type="ORF">HGB38_09585</name>
</gene>
<dbReference type="EMBL" id="JAAXOS010000004">
    <property type="protein sequence ID" value="NKY26469.1"/>
    <property type="molecule type" value="Genomic_DNA"/>
</dbReference>